<name>A0A2P2MCX7_RHIMU</name>
<organism evidence="2">
    <name type="scientific">Rhizophora mucronata</name>
    <name type="common">Asiatic mangrove</name>
    <dbReference type="NCBI Taxonomy" id="61149"/>
    <lineage>
        <taxon>Eukaryota</taxon>
        <taxon>Viridiplantae</taxon>
        <taxon>Streptophyta</taxon>
        <taxon>Embryophyta</taxon>
        <taxon>Tracheophyta</taxon>
        <taxon>Spermatophyta</taxon>
        <taxon>Magnoliopsida</taxon>
        <taxon>eudicotyledons</taxon>
        <taxon>Gunneridae</taxon>
        <taxon>Pentapetalae</taxon>
        <taxon>rosids</taxon>
        <taxon>fabids</taxon>
        <taxon>Malpighiales</taxon>
        <taxon>Rhizophoraceae</taxon>
        <taxon>Rhizophora</taxon>
    </lineage>
</organism>
<proteinExistence type="predicted"/>
<evidence type="ECO:0000256" key="1">
    <source>
        <dbReference type="SAM" id="SignalP"/>
    </source>
</evidence>
<reference evidence="2" key="1">
    <citation type="submission" date="2018-02" db="EMBL/GenBank/DDBJ databases">
        <title>Rhizophora mucronata_Transcriptome.</title>
        <authorList>
            <person name="Meera S.P."/>
            <person name="Sreeshan A."/>
            <person name="Augustine A."/>
        </authorList>
    </citation>
    <scope>NUCLEOTIDE SEQUENCE</scope>
    <source>
        <tissue evidence="2">Leaf</tissue>
    </source>
</reference>
<dbReference type="EMBL" id="GGEC01047577">
    <property type="protein sequence ID" value="MBX28061.1"/>
    <property type="molecule type" value="Transcribed_RNA"/>
</dbReference>
<feature type="chain" id="PRO_5015130235" evidence="1">
    <location>
        <begin position="23"/>
        <end position="72"/>
    </location>
</feature>
<keyword evidence="1" id="KW-0732">Signal</keyword>
<dbReference type="AlphaFoldDB" id="A0A2P2MCX7"/>
<protein>
    <submittedName>
        <fullName evidence="2">Uncharacterized protein MANES_01G155900</fullName>
    </submittedName>
</protein>
<sequence>MEGLLMLYLLALFPILSKILQAKGCPREPTRLLLVPQLQIHQMIGLVEVQVAQLQKLLTKGLAPLQLRMDLG</sequence>
<feature type="signal peptide" evidence="1">
    <location>
        <begin position="1"/>
        <end position="22"/>
    </location>
</feature>
<evidence type="ECO:0000313" key="2">
    <source>
        <dbReference type="EMBL" id="MBX28061.1"/>
    </source>
</evidence>
<accession>A0A2P2MCX7</accession>